<dbReference type="EMBL" id="JQBS01000032">
    <property type="protein sequence ID" value="KRN56461.1"/>
    <property type="molecule type" value="Genomic_DNA"/>
</dbReference>
<evidence type="ECO:0000313" key="4">
    <source>
        <dbReference type="EMBL" id="KRN56461.1"/>
    </source>
</evidence>
<dbReference type="PATRIC" id="fig|1449336.4.peg.1607"/>
<dbReference type="GO" id="GO:0003677">
    <property type="term" value="F:DNA binding"/>
    <property type="evidence" value="ECO:0007669"/>
    <property type="project" value="UniProtKB-UniRule"/>
</dbReference>
<keyword evidence="1 2" id="KW-0238">DNA-binding</keyword>
<feature type="DNA-binding region" description="H-T-H motif" evidence="2">
    <location>
        <begin position="30"/>
        <end position="49"/>
    </location>
</feature>
<comment type="caution">
    <text evidence="4">The sequence shown here is derived from an EMBL/GenBank/DDBJ whole genome shotgun (WGS) entry which is preliminary data.</text>
</comment>
<dbReference type="InterPro" id="IPR009057">
    <property type="entry name" value="Homeodomain-like_sf"/>
</dbReference>
<sequence length="187" mass="21929">MFFLAKDQTKKLLATSLKAIMLKKPLDKITIQELTEEAHVTRNTFYYHFSDIYQLVEWIYDHEIVNGLSEYQHLRNWHKGYEMLLNYVLANKSFCLNTSRSLGRDLLENFLFTVASQMLVGVIDEIKPTLPESLKQEIIHFYGWALVAQITQWLKNNLNEPKEDILLRTETMMNGAILKCVKKNQTV</sequence>
<name>A0A0R2I4W8_CARDV</name>
<evidence type="ECO:0000313" key="5">
    <source>
        <dbReference type="Proteomes" id="UP000051658"/>
    </source>
</evidence>
<feature type="domain" description="HTH tetR-type" evidence="3">
    <location>
        <begin position="7"/>
        <end position="67"/>
    </location>
</feature>
<gene>
    <name evidence="4" type="ORF">IV74_GL001575</name>
</gene>
<evidence type="ECO:0000259" key="3">
    <source>
        <dbReference type="PROSITE" id="PS50977"/>
    </source>
</evidence>
<dbReference type="Pfam" id="PF00440">
    <property type="entry name" value="TetR_N"/>
    <property type="match status" value="1"/>
</dbReference>
<keyword evidence="4" id="KW-0808">Transferase</keyword>
<dbReference type="Gene3D" id="1.10.357.10">
    <property type="entry name" value="Tetracycline Repressor, domain 2"/>
    <property type="match status" value="1"/>
</dbReference>
<dbReference type="AlphaFoldDB" id="A0A0R2I4W8"/>
<dbReference type="PROSITE" id="PS50977">
    <property type="entry name" value="HTH_TETR_2"/>
    <property type="match status" value="1"/>
</dbReference>
<dbReference type="Pfam" id="PF14278">
    <property type="entry name" value="TetR_C_8"/>
    <property type="match status" value="1"/>
</dbReference>
<accession>A0A0R2I4W8</accession>
<protein>
    <submittedName>
        <fullName evidence="4">Dihydroxyacetone kinase regulator</fullName>
    </submittedName>
</protein>
<evidence type="ECO:0000256" key="1">
    <source>
        <dbReference type="ARBA" id="ARBA00023125"/>
    </source>
</evidence>
<dbReference type="InterPro" id="IPR001647">
    <property type="entry name" value="HTH_TetR"/>
</dbReference>
<keyword evidence="5" id="KW-1185">Reference proteome</keyword>
<dbReference type="SUPFAM" id="SSF46689">
    <property type="entry name" value="Homeodomain-like"/>
    <property type="match status" value="1"/>
</dbReference>
<keyword evidence="4" id="KW-0418">Kinase</keyword>
<dbReference type="GO" id="GO:0016301">
    <property type="term" value="F:kinase activity"/>
    <property type="evidence" value="ECO:0007669"/>
    <property type="project" value="UniProtKB-KW"/>
</dbReference>
<reference evidence="4 5" key="1">
    <citation type="journal article" date="2015" name="Genome Announc.">
        <title>Expanding the biotechnology potential of lactobacilli through comparative genomics of 213 strains and associated genera.</title>
        <authorList>
            <person name="Sun Z."/>
            <person name="Harris H.M."/>
            <person name="McCann A."/>
            <person name="Guo C."/>
            <person name="Argimon S."/>
            <person name="Zhang W."/>
            <person name="Yang X."/>
            <person name="Jeffery I.B."/>
            <person name="Cooney J.C."/>
            <person name="Kagawa T.F."/>
            <person name="Liu W."/>
            <person name="Song Y."/>
            <person name="Salvetti E."/>
            <person name="Wrobel A."/>
            <person name="Rasinkangas P."/>
            <person name="Parkhill J."/>
            <person name="Rea M.C."/>
            <person name="O'Sullivan O."/>
            <person name="Ritari J."/>
            <person name="Douillard F.P."/>
            <person name="Paul Ross R."/>
            <person name="Yang R."/>
            <person name="Briner A.E."/>
            <person name="Felis G.E."/>
            <person name="de Vos W.M."/>
            <person name="Barrangou R."/>
            <person name="Klaenhammer T.R."/>
            <person name="Caufield P.W."/>
            <person name="Cui Y."/>
            <person name="Zhang H."/>
            <person name="O'Toole P.W."/>
        </authorList>
    </citation>
    <scope>NUCLEOTIDE SEQUENCE [LARGE SCALE GENOMIC DNA]</scope>
    <source>
        <strain evidence="4 5">DSM 20623</strain>
    </source>
</reference>
<evidence type="ECO:0000256" key="2">
    <source>
        <dbReference type="PROSITE-ProRule" id="PRU00335"/>
    </source>
</evidence>
<dbReference type="Proteomes" id="UP000051658">
    <property type="component" value="Unassembled WGS sequence"/>
</dbReference>
<proteinExistence type="predicted"/>
<organism evidence="4 5">
    <name type="scientific">Carnobacterium divergens DSM 20623</name>
    <dbReference type="NCBI Taxonomy" id="1449336"/>
    <lineage>
        <taxon>Bacteria</taxon>
        <taxon>Bacillati</taxon>
        <taxon>Bacillota</taxon>
        <taxon>Bacilli</taxon>
        <taxon>Lactobacillales</taxon>
        <taxon>Carnobacteriaceae</taxon>
        <taxon>Carnobacterium</taxon>
    </lineage>
</organism>
<dbReference type="InterPro" id="IPR039532">
    <property type="entry name" value="TetR_C_Firmicutes"/>
</dbReference>
<dbReference type="eggNOG" id="COG1309">
    <property type="taxonomic scope" value="Bacteria"/>
</dbReference>